<feature type="transmembrane region" description="Helical" evidence="6">
    <location>
        <begin position="139"/>
        <end position="162"/>
    </location>
</feature>
<comment type="subcellular location">
    <subcellularLocation>
        <location evidence="1">Cell membrane</location>
        <topology evidence="1">Multi-pass membrane protein</topology>
    </subcellularLocation>
</comment>
<accession>A0A426FQT0</accession>
<feature type="transmembrane region" description="Helical" evidence="6">
    <location>
        <begin position="204"/>
        <end position="225"/>
    </location>
</feature>
<feature type="transmembrane region" description="Helical" evidence="6">
    <location>
        <begin position="288"/>
        <end position="306"/>
    </location>
</feature>
<dbReference type="Pfam" id="PF03706">
    <property type="entry name" value="LPG_synthase_TM"/>
    <property type="match status" value="1"/>
</dbReference>
<dbReference type="AlphaFoldDB" id="A0A426FQT0"/>
<evidence type="ECO:0000256" key="2">
    <source>
        <dbReference type="ARBA" id="ARBA00022475"/>
    </source>
</evidence>
<dbReference type="OrthoDB" id="9799911at2"/>
<evidence type="ECO:0000256" key="1">
    <source>
        <dbReference type="ARBA" id="ARBA00004651"/>
    </source>
</evidence>
<proteinExistence type="predicted"/>
<keyword evidence="4 6" id="KW-1133">Transmembrane helix</keyword>
<dbReference type="RefSeq" id="WP_125094435.1">
    <property type="nucleotide sequence ID" value="NZ_RRUE01000001.1"/>
</dbReference>
<evidence type="ECO:0000256" key="4">
    <source>
        <dbReference type="ARBA" id="ARBA00022989"/>
    </source>
</evidence>
<name>A0A426FQT0_9BURK</name>
<feature type="transmembrane region" description="Helical" evidence="6">
    <location>
        <begin position="36"/>
        <end position="57"/>
    </location>
</feature>
<evidence type="ECO:0000256" key="3">
    <source>
        <dbReference type="ARBA" id="ARBA00022692"/>
    </source>
</evidence>
<dbReference type="PANTHER" id="PTHR39087">
    <property type="entry name" value="UPF0104 MEMBRANE PROTEIN MJ1595"/>
    <property type="match status" value="1"/>
</dbReference>
<keyword evidence="8" id="KW-1185">Reference proteome</keyword>
<keyword evidence="3 6" id="KW-0812">Transmembrane</keyword>
<organism evidence="7 8">
    <name type="scientific">Lautropia dentalis</name>
    <dbReference type="NCBI Taxonomy" id="2490857"/>
    <lineage>
        <taxon>Bacteria</taxon>
        <taxon>Pseudomonadati</taxon>
        <taxon>Pseudomonadota</taxon>
        <taxon>Betaproteobacteria</taxon>
        <taxon>Burkholderiales</taxon>
        <taxon>Burkholderiaceae</taxon>
        <taxon>Lautropia</taxon>
    </lineage>
</organism>
<dbReference type="Proteomes" id="UP000270261">
    <property type="component" value="Unassembled WGS sequence"/>
</dbReference>
<feature type="transmembrane region" description="Helical" evidence="6">
    <location>
        <begin position="246"/>
        <end position="268"/>
    </location>
</feature>
<feature type="transmembrane region" description="Helical" evidence="6">
    <location>
        <begin position="7"/>
        <end position="24"/>
    </location>
</feature>
<evidence type="ECO:0000313" key="7">
    <source>
        <dbReference type="EMBL" id="RRN45004.1"/>
    </source>
</evidence>
<sequence>MKTRGPLIGFALITLLYLGTLIWLDAQKQVFARLTQLGPALVVMACLALGSFVVRFARWQWLLHRMGHYPPLGYSFLAYMSGFAFTATPGKVGELVRIRYLLPARVPAQTTLGVFVYERLFDLLAVLMLATFHATQSPVLMASVSAFVLVLAVVVLGCTWNPRLFNQVIVPLRRLHAWRLVLLLRTLRDGLCQSRRLATPLDTAISLGTGLMAWLFTAGAFVWLLHQLDIVLPWHVSQSIYPIAMLAGAASMIPGGMGSTEATIVALLMSQGIEPATAGLAAVGARLATLWFSILLGFLAMLCLNVRYGKGEKTPHPAPFSITSLSPRGRI</sequence>
<dbReference type="EMBL" id="RRUE01000001">
    <property type="protein sequence ID" value="RRN45004.1"/>
    <property type="molecule type" value="Genomic_DNA"/>
</dbReference>
<dbReference type="InterPro" id="IPR022791">
    <property type="entry name" value="L-PG_synthase/AglD"/>
</dbReference>
<dbReference type="PANTHER" id="PTHR39087:SF2">
    <property type="entry name" value="UPF0104 MEMBRANE PROTEIN MJ1595"/>
    <property type="match status" value="1"/>
</dbReference>
<reference evidence="7 8" key="1">
    <citation type="submission" date="2018-11" db="EMBL/GenBank/DDBJ databases">
        <title>Genome sequencing of Lautropia sp. KCOM 2505 (= ChDC F240).</title>
        <authorList>
            <person name="Kook J.-K."/>
            <person name="Park S.-N."/>
            <person name="Lim Y.K."/>
        </authorList>
    </citation>
    <scope>NUCLEOTIDE SEQUENCE [LARGE SCALE GENOMIC DNA]</scope>
    <source>
        <strain evidence="7 8">KCOM 2505</strain>
    </source>
</reference>
<evidence type="ECO:0000313" key="8">
    <source>
        <dbReference type="Proteomes" id="UP000270261"/>
    </source>
</evidence>
<evidence type="ECO:0000256" key="6">
    <source>
        <dbReference type="SAM" id="Phobius"/>
    </source>
</evidence>
<evidence type="ECO:0000256" key="5">
    <source>
        <dbReference type="ARBA" id="ARBA00023136"/>
    </source>
</evidence>
<comment type="caution">
    <text evidence="7">The sequence shown here is derived from an EMBL/GenBank/DDBJ whole genome shotgun (WGS) entry which is preliminary data.</text>
</comment>
<gene>
    <name evidence="7" type="ORF">EHV23_01700</name>
</gene>
<keyword evidence="2" id="KW-1003">Cell membrane</keyword>
<protein>
    <submittedName>
        <fullName evidence="7">UPF0104 family protein</fullName>
    </submittedName>
</protein>
<dbReference type="GO" id="GO:0005886">
    <property type="term" value="C:plasma membrane"/>
    <property type="evidence" value="ECO:0007669"/>
    <property type="project" value="UniProtKB-SubCell"/>
</dbReference>
<keyword evidence="5 6" id="KW-0472">Membrane</keyword>